<evidence type="ECO:0000256" key="3">
    <source>
        <dbReference type="SAM" id="Phobius"/>
    </source>
</evidence>
<keyword evidence="3" id="KW-1133">Transmembrane helix</keyword>
<feature type="domain" description="LamG-like jellyroll fold" evidence="4">
    <location>
        <begin position="121"/>
        <end position="272"/>
    </location>
</feature>
<dbReference type="InterPro" id="IPR013320">
    <property type="entry name" value="ConA-like_dom_sf"/>
</dbReference>
<feature type="domain" description="LamG-like jellyroll fold" evidence="4">
    <location>
        <begin position="589"/>
        <end position="730"/>
    </location>
</feature>
<evidence type="ECO:0000259" key="4">
    <source>
        <dbReference type="SMART" id="SM00560"/>
    </source>
</evidence>
<feature type="transmembrane region" description="Helical" evidence="3">
    <location>
        <begin position="12"/>
        <end position="33"/>
    </location>
</feature>
<comment type="caution">
    <text evidence="5">The sequence shown here is derived from an EMBL/GenBank/DDBJ whole genome shotgun (WGS) entry which is preliminary data.</text>
</comment>
<proteinExistence type="predicted"/>
<dbReference type="Pfam" id="PF13385">
    <property type="entry name" value="Laminin_G_3"/>
    <property type="match status" value="3"/>
</dbReference>
<evidence type="ECO:0000313" key="6">
    <source>
        <dbReference type="Proteomes" id="UP000177029"/>
    </source>
</evidence>
<dbReference type="AlphaFoldDB" id="A0A1F8DR38"/>
<dbReference type="SMART" id="SM00560">
    <property type="entry name" value="LamGL"/>
    <property type="match status" value="3"/>
</dbReference>
<organism evidence="5 6">
    <name type="scientific">Candidatus Wolfebacteria bacterium RIFCSPHIGHO2_01_FULL_48_22</name>
    <dbReference type="NCBI Taxonomy" id="1802555"/>
    <lineage>
        <taxon>Bacteria</taxon>
        <taxon>Candidatus Wolfeibacteriota</taxon>
    </lineage>
</organism>
<keyword evidence="3" id="KW-0472">Membrane</keyword>
<gene>
    <name evidence="5" type="ORF">A2755_00020</name>
</gene>
<keyword evidence="2" id="KW-1015">Disulfide bond</keyword>
<dbReference type="InterPro" id="IPR006558">
    <property type="entry name" value="LamG-like"/>
</dbReference>
<name>A0A1F8DR38_9BACT</name>
<keyword evidence="3" id="KW-0812">Transmembrane</keyword>
<dbReference type="STRING" id="1802555.A2755_00020"/>
<dbReference type="PANTHER" id="PTHR47635">
    <property type="entry name" value="CUB DOMAIN-CONTAINING PROTEIN"/>
    <property type="match status" value="1"/>
</dbReference>
<dbReference type="SUPFAM" id="SSF49899">
    <property type="entry name" value="Concanavalin A-like lectins/glucanases"/>
    <property type="match status" value="3"/>
</dbReference>
<protein>
    <recommendedName>
        <fullName evidence="4">LamG-like jellyroll fold domain-containing protein</fullName>
    </recommendedName>
</protein>
<accession>A0A1F8DR38</accession>
<dbReference type="EMBL" id="MGIP01000012">
    <property type="protein sequence ID" value="OGM91093.1"/>
    <property type="molecule type" value="Genomic_DNA"/>
</dbReference>
<dbReference type="Proteomes" id="UP000177029">
    <property type="component" value="Unassembled WGS sequence"/>
</dbReference>
<evidence type="ECO:0000256" key="2">
    <source>
        <dbReference type="ARBA" id="ARBA00023157"/>
    </source>
</evidence>
<dbReference type="Gene3D" id="2.60.120.200">
    <property type="match status" value="3"/>
</dbReference>
<sequence length="740" mass="78177">MKPQTTNSISRLIHNTGYLIPAIVICGLFFGILSSTADAATLIRPPNNLGLVGYWPMNEATSTIAGDYSGNGNNGTLTGMAFPPTSTSGWTNQGKRGGAINFDGVDDYVDVGSSTATQLTGSMTLSAWFKITANGGDDNDIVTKYYGDTARGWQLKTTVDCGPRTIAIHISSGGTSHQRCGSKTLSLNTWYHATGVYDASALTLDVYLNGSIDNGTLVGGAIPSSQDDAGSPVEIGCRNQTALNPCWSAPPNLTFNGAIDDVRIYNRALSAAEVKALYQSGAVAINSSQNNRLKDGLVGLWSFNGGDMNGNTAYDRSGNNNNGTLTNGPTRAIGKIGQALSFDGVDDYVQVNQPIYQNNTSYSISFWMKSPAQATGNIKSIYAEAVTSGSAYLRLASWPGASPNQLRVVIRNDAAVAVLAVYSTTIVFNDTWHHIAWTDANGTAALYIDGVRDASNFNYTRSGVFTLNTSTIGAIVDSGPDDFLQSKIDDVRIYNRALSASEIKALYQSGAAAINSSQNNRLKDGLVGLWSFNGGDMNGNTAYDRSGNNNNGTLTNGPTRAIGKIGQALSFGGVDDYVAVSSANSVDNAQLTYSAWIYRTGSAPSQVISTGIGTTAHTLFYILGTPPGVEFSYIWTSGICKSATAAGAVSLNNWYHIVVTYDRSLACSASTVPRIYVNGVQVGAADTTNGTSGALTGTNAVNIGTTMTPSNYFPGLIDDVRIYNRALSEQEVKQLYLMGK</sequence>
<evidence type="ECO:0000313" key="5">
    <source>
        <dbReference type="EMBL" id="OGM91093.1"/>
    </source>
</evidence>
<reference evidence="5 6" key="1">
    <citation type="journal article" date="2016" name="Nat. Commun.">
        <title>Thousands of microbial genomes shed light on interconnected biogeochemical processes in an aquifer system.</title>
        <authorList>
            <person name="Anantharaman K."/>
            <person name="Brown C.T."/>
            <person name="Hug L.A."/>
            <person name="Sharon I."/>
            <person name="Castelle C.J."/>
            <person name="Probst A.J."/>
            <person name="Thomas B.C."/>
            <person name="Singh A."/>
            <person name="Wilkins M.J."/>
            <person name="Karaoz U."/>
            <person name="Brodie E.L."/>
            <person name="Williams K.H."/>
            <person name="Hubbard S.S."/>
            <person name="Banfield J.F."/>
        </authorList>
    </citation>
    <scope>NUCLEOTIDE SEQUENCE [LARGE SCALE GENOMIC DNA]</scope>
</reference>
<keyword evidence="1" id="KW-0732">Signal</keyword>
<dbReference type="PANTHER" id="PTHR47635:SF2">
    <property type="entry name" value="LAMG-LIKE JELLYROLL FOLD DOMAIN-CONTAINING PROTEIN"/>
    <property type="match status" value="1"/>
</dbReference>
<evidence type="ECO:0000256" key="1">
    <source>
        <dbReference type="ARBA" id="ARBA00022729"/>
    </source>
</evidence>
<feature type="domain" description="LamG-like jellyroll fold" evidence="4">
    <location>
        <begin position="360"/>
        <end position="501"/>
    </location>
</feature>